<dbReference type="Proteomes" id="UP001156881">
    <property type="component" value="Unassembled WGS sequence"/>
</dbReference>
<reference evidence="9" key="1">
    <citation type="journal article" date="2014" name="Int. J. Syst. Evol. Microbiol.">
        <title>Complete genome of a new Firmicutes species belonging to the dominant human colonic microbiota ('Ruminococcus bicirculans') reveals two chromosomes and a selective capacity to utilize plant glucans.</title>
        <authorList>
            <consortium name="NISC Comparative Sequencing Program"/>
            <person name="Wegmann U."/>
            <person name="Louis P."/>
            <person name="Goesmann A."/>
            <person name="Henrissat B."/>
            <person name="Duncan S.H."/>
            <person name="Flint H.J."/>
        </authorList>
    </citation>
    <scope>NUCLEOTIDE SEQUENCE</scope>
    <source>
        <strain evidence="9">NBRC 107710</strain>
    </source>
</reference>
<evidence type="ECO:0000256" key="6">
    <source>
        <dbReference type="ARBA" id="ARBA00023284"/>
    </source>
</evidence>
<dbReference type="SUPFAM" id="SSF52833">
    <property type="entry name" value="Thioredoxin-like"/>
    <property type="match status" value="1"/>
</dbReference>
<evidence type="ECO:0000256" key="4">
    <source>
        <dbReference type="ARBA" id="ARBA00023002"/>
    </source>
</evidence>
<name>A0A7W6AGV4_9HYPH</name>
<keyword evidence="5" id="KW-1015">Disulfide bond</keyword>
<evidence type="ECO:0000313" key="10">
    <source>
        <dbReference type="EMBL" id="MBB3903087.1"/>
    </source>
</evidence>
<comment type="similarity">
    <text evidence="2">Belongs to the thioredoxin family. DsbA subfamily.</text>
</comment>
<dbReference type="PROSITE" id="PS51352">
    <property type="entry name" value="THIOREDOXIN_2"/>
    <property type="match status" value="1"/>
</dbReference>
<dbReference type="AlphaFoldDB" id="A0A7W6AGV4"/>
<dbReference type="GO" id="GO:0016853">
    <property type="term" value="F:isomerase activity"/>
    <property type="evidence" value="ECO:0007669"/>
    <property type="project" value="UniProtKB-KW"/>
</dbReference>
<dbReference type="Proteomes" id="UP000517759">
    <property type="component" value="Unassembled WGS sequence"/>
</dbReference>
<keyword evidence="12" id="KW-1185">Reference proteome</keyword>
<dbReference type="GO" id="GO:0016491">
    <property type="term" value="F:oxidoreductase activity"/>
    <property type="evidence" value="ECO:0007669"/>
    <property type="project" value="UniProtKB-KW"/>
</dbReference>
<dbReference type="Gene3D" id="3.40.30.10">
    <property type="entry name" value="Glutaredoxin"/>
    <property type="match status" value="1"/>
</dbReference>
<reference evidence="9" key="4">
    <citation type="submission" date="2023-01" db="EMBL/GenBank/DDBJ databases">
        <title>Draft genome sequence of Methylobacterium brachythecii strain NBRC 107710.</title>
        <authorList>
            <person name="Sun Q."/>
            <person name="Mori K."/>
        </authorList>
    </citation>
    <scope>NUCLEOTIDE SEQUENCE</scope>
    <source>
        <strain evidence="9">NBRC 107710</strain>
    </source>
</reference>
<evidence type="ECO:0000313" key="11">
    <source>
        <dbReference type="Proteomes" id="UP000517759"/>
    </source>
</evidence>
<reference evidence="10 11" key="3">
    <citation type="submission" date="2020-08" db="EMBL/GenBank/DDBJ databases">
        <title>Genomic Encyclopedia of Type Strains, Phase IV (KMG-IV): sequencing the most valuable type-strain genomes for metagenomic binning, comparative biology and taxonomic classification.</title>
        <authorList>
            <person name="Goeker M."/>
        </authorList>
    </citation>
    <scope>NUCLEOTIDE SEQUENCE [LARGE SCALE GENOMIC DNA]</scope>
    <source>
        <strain evidence="10 11">DSM 24105</strain>
    </source>
</reference>
<evidence type="ECO:0000256" key="5">
    <source>
        <dbReference type="ARBA" id="ARBA00023157"/>
    </source>
</evidence>
<evidence type="ECO:0000256" key="3">
    <source>
        <dbReference type="ARBA" id="ARBA00022729"/>
    </source>
</evidence>
<feature type="chain" id="PRO_5031047082" evidence="7">
    <location>
        <begin position="21"/>
        <end position="197"/>
    </location>
</feature>
<feature type="domain" description="Thioredoxin" evidence="8">
    <location>
        <begin position="18"/>
        <end position="144"/>
    </location>
</feature>
<protein>
    <submittedName>
        <fullName evidence="10">Protein-disulfide isomerase</fullName>
    </submittedName>
</protein>
<evidence type="ECO:0000313" key="9">
    <source>
        <dbReference type="EMBL" id="GLS46702.1"/>
    </source>
</evidence>
<keyword evidence="3 7" id="KW-0732">Signal</keyword>
<evidence type="ECO:0000259" key="8">
    <source>
        <dbReference type="PROSITE" id="PS51352"/>
    </source>
</evidence>
<gene>
    <name evidence="9" type="ORF">GCM10007884_46960</name>
    <name evidence="10" type="ORF">GGR33_002589</name>
</gene>
<evidence type="ECO:0000256" key="1">
    <source>
        <dbReference type="ARBA" id="ARBA00003565"/>
    </source>
</evidence>
<evidence type="ECO:0000256" key="2">
    <source>
        <dbReference type="ARBA" id="ARBA00005791"/>
    </source>
</evidence>
<comment type="caution">
    <text evidence="10">The sequence shown here is derived from an EMBL/GenBank/DDBJ whole genome shotgun (WGS) entry which is preliminary data.</text>
</comment>
<comment type="function">
    <text evidence="1">May be required for disulfide bond formation in some proteins.</text>
</comment>
<accession>A0A7W6AGV4</accession>
<evidence type="ECO:0000256" key="7">
    <source>
        <dbReference type="SAM" id="SignalP"/>
    </source>
</evidence>
<dbReference type="PANTHER" id="PTHR13887">
    <property type="entry name" value="GLUTATHIONE S-TRANSFERASE KAPPA"/>
    <property type="match status" value="1"/>
</dbReference>
<dbReference type="InterPro" id="IPR012336">
    <property type="entry name" value="Thioredoxin-like_fold"/>
</dbReference>
<keyword evidence="6" id="KW-0676">Redox-active center</keyword>
<evidence type="ECO:0000313" key="12">
    <source>
        <dbReference type="Proteomes" id="UP001156881"/>
    </source>
</evidence>
<sequence>MKRRAFLAILAAAGPALARAGTVEPDDPAAPHGGSEAGDVLVLAFFDYNCPFCRRAEPELRRFVEADGRVRLVYKDWPVLSEASVAGARLALAAAYQGRYEAAHRALMGAPGRRLAQDQLRAILQGAGIDMARLDADATDHALDITAQLVRNDTHARALGLTAVPAILVGGRRVVGGFDEENFSEFAALARGGAASR</sequence>
<dbReference type="InterPro" id="IPR013766">
    <property type="entry name" value="Thioredoxin_domain"/>
</dbReference>
<reference evidence="12" key="2">
    <citation type="journal article" date="2019" name="Int. J. Syst. Evol. Microbiol.">
        <title>The Global Catalogue of Microorganisms (GCM) 10K type strain sequencing project: providing services to taxonomists for standard genome sequencing and annotation.</title>
        <authorList>
            <consortium name="The Broad Institute Genomics Platform"/>
            <consortium name="The Broad Institute Genome Sequencing Center for Infectious Disease"/>
            <person name="Wu L."/>
            <person name="Ma J."/>
        </authorList>
    </citation>
    <scope>NUCLEOTIDE SEQUENCE [LARGE SCALE GENOMIC DNA]</scope>
    <source>
        <strain evidence="12">NBRC 107710</strain>
    </source>
</reference>
<dbReference type="EMBL" id="JACIDN010000004">
    <property type="protein sequence ID" value="MBB3903087.1"/>
    <property type="molecule type" value="Genomic_DNA"/>
</dbReference>
<organism evidence="10 11">
    <name type="scientific">Methylobacterium brachythecii</name>
    <dbReference type="NCBI Taxonomy" id="1176177"/>
    <lineage>
        <taxon>Bacteria</taxon>
        <taxon>Pseudomonadati</taxon>
        <taxon>Pseudomonadota</taxon>
        <taxon>Alphaproteobacteria</taxon>
        <taxon>Hyphomicrobiales</taxon>
        <taxon>Methylobacteriaceae</taxon>
        <taxon>Methylobacterium</taxon>
    </lineage>
</organism>
<proteinExistence type="inferred from homology"/>
<dbReference type="Pfam" id="PF13462">
    <property type="entry name" value="Thioredoxin_4"/>
    <property type="match status" value="1"/>
</dbReference>
<feature type="signal peptide" evidence="7">
    <location>
        <begin position="1"/>
        <end position="20"/>
    </location>
</feature>
<dbReference type="RefSeq" id="WP_183505659.1">
    <property type="nucleotide sequence ID" value="NZ_BSPG01000050.1"/>
</dbReference>
<dbReference type="EMBL" id="BSPG01000050">
    <property type="protein sequence ID" value="GLS46702.1"/>
    <property type="molecule type" value="Genomic_DNA"/>
</dbReference>
<dbReference type="PANTHER" id="PTHR13887:SF14">
    <property type="entry name" value="DISULFIDE BOND FORMATION PROTEIN D"/>
    <property type="match status" value="1"/>
</dbReference>
<keyword evidence="4" id="KW-0560">Oxidoreductase</keyword>
<dbReference type="InterPro" id="IPR036249">
    <property type="entry name" value="Thioredoxin-like_sf"/>
</dbReference>
<keyword evidence="10" id="KW-0413">Isomerase</keyword>